<name>A0ABY5Y8C4_9FLAO</name>
<dbReference type="EMBL" id="CP104205">
    <property type="protein sequence ID" value="UWX55113.1"/>
    <property type="molecule type" value="Genomic_DNA"/>
</dbReference>
<organism evidence="1 2">
    <name type="scientific">Maribacter litopenaei</name>
    <dbReference type="NCBI Taxonomy" id="2976127"/>
    <lineage>
        <taxon>Bacteria</taxon>
        <taxon>Pseudomonadati</taxon>
        <taxon>Bacteroidota</taxon>
        <taxon>Flavobacteriia</taxon>
        <taxon>Flavobacteriales</taxon>
        <taxon>Flavobacteriaceae</taxon>
        <taxon>Maribacter</taxon>
    </lineage>
</organism>
<gene>
    <name evidence="1" type="ORF">NYZ99_00205</name>
</gene>
<dbReference type="RefSeq" id="WP_260572965.1">
    <property type="nucleotide sequence ID" value="NZ_CP104205.1"/>
</dbReference>
<proteinExistence type="predicted"/>
<dbReference type="Proteomes" id="UP001059209">
    <property type="component" value="Chromosome"/>
</dbReference>
<sequence>MFKQGLSRNRNVFLIKLDENGRMNYEKVIDDTDARLPLMVSKPYIDNLHDQLKFYAKRGSKKQLIQVAVK</sequence>
<reference evidence="1" key="1">
    <citation type="submission" date="2022-09" db="EMBL/GenBank/DDBJ databases">
        <title>Maribacter litopenaei sp. nov., isolated from the intestinal tract of the Pacific White Shrimp, Litopenaeus vannamei.</title>
        <authorList>
            <person name="Kim S.Y."/>
            <person name="Hwang C.Y."/>
        </authorList>
    </citation>
    <scope>NUCLEOTIDE SEQUENCE</scope>
    <source>
        <strain evidence="1">HL-LV01</strain>
    </source>
</reference>
<evidence type="ECO:0000313" key="1">
    <source>
        <dbReference type="EMBL" id="UWX55113.1"/>
    </source>
</evidence>
<evidence type="ECO:0000313" key="2">
    <source>
        <dbReference type="Proteomes" id="UP001059209"/>
    </source>
</evidence>
<protein>
    <submittedName>
        <fullName evidence="1">Uncharacterized protein</fullName>
    </submittedName>
</protein>
<accession>A0ABY5Y8C4</accession>
<keyword evidence="2" id="KW-1185">Reference proteome</keyword>